<name>A0A0E9UKY4_ANGAN</name>
<reference evidence="1" key="1">
    <citation type="submission" date="2014-11" db="EMBL/GenBank/DDBJ databases">
        <authorList>
            <person name="Amaro Gonzalez C."/>
        </authorList>
    </citation>
    <scope>NUCLEOTIDE SEQUENCE</scope>
</reference>
<reference evidence="1" key="2">
    <citation type="journal article" date="2015" name="Fish Shellfish Immunol.">
        <title>Early steps in the European eel (Anguilla anguilla)-Vibrio vulnificus interaction in the gills: Role of the RtxA13 toxin.</title>
        <authorList>
            <person name="Callol A."/>
            <person name="Pajuelo D."/>
            <person name="Ebbesson L."/>
            <person name="Teles M."/>
            <person name="MacKenzie S."/>
            <person name="Amaro C."/>
        </authorList>
    </citation>
    <scope>NUCLEOTIDE SEQUENCE</scope>
</reference>
<dbReference type="AlphaFoldDB" id="A0A0E9UKY4"/>
<evidence type="ECO:0000313" key="1">
    <source>
        <dbReference type="EMBL" id="JAH65633.1"/>
    </source>
</evidence>
<protein>
    <submittedName>
        <fullName evidence="1">Uncharacterized protein</fullName>
    </submittedName>
</protein>
<dbReference type="EMBL" id="GBXM01042944">
    <property type="protein sequence ID" value="JAH65633.1"/>
    <property type="molecule type" value="Transcribed_RNA"/>
</dbReference>
<proteinExistence type="predicted"/>
<organism evidence="1">
    <name type="scientific">Anguilla anguilla</name>
    <name type="common">European freshwater eel</name>
    <name type="synonym">Muraena anguilla</name>
    <dbReference type="NCBI Taxonomy" id="7936"/>
    <lineage>
        <taxon>Eukaryota</taxon>
        <taxon>Metazoa</taxon>
        <taxon>Chordata</taxon>
        <taxon>Craniata</taxon>
        <taxon>Vertebrata</taxon>
        <taxon>Euteleostomi</taxon>
        <taxon>Actinopterygii</taxon>
        <taxon>Neopterygii</taxon>
        <taxon>Teleostei</taxon>
        <taxon>Anguilliformes</taxon>
        <taxon>Anguillidae</taxon>
        <taxon>Anguilla</taxon>
    </lineage>
</organism>
<accession>A0A0E9UKY4</accession>
<sequence length="22" mass="2394">MSIRILMKADLVAKLMCVSSLA</sequence>